<reference evidence="4" key="1">
    <citation type="submission" date="2023-07" db="EMBL/GenBank/DDBJ databases">
        <title>30 novel species of actinomycetes from the DSMZ collection.</title>
        <authorList>
            <person name="Nouioui I."/>
        </authorList>
    </citation>
    <scope>NUCLEOTIDE SEQUENCE [LARGE SCALE GENOMIC DNA]</scope>
    <source>
        <strain evidence="4">DSM 44917</strain>
    </source>
</reference>
<evidence type="ECO:0000313" key="4">
    <source>
        <dbReference type="Proteomes" id="UP001183388"/>
    </source>
</evidence>
<feature type="compositionally biased region" description="Low complexity" evidence="1">
    <location>
        <begin position="1"/>
        <end position="17"/>
    </location>
</feature>
<protein>
    <submittedName>
        <fullName evidence="3">DUF1707 domain-containing protein</fullName>
    </submittedName>
</protein>
<dbReference type="RefSeq" id="WP_311632203.1">
    <property type="nucleotide sequence ID" value="NZ_JAVREN010000033.1"/>
</dbReference>
<dbReference type="Pfam" id="PF08044">
    <property type="entry name" value="DUF1707"/>
    <property type="match status" value="1"/>
</dbReference>
<feature type="region of interest" description="Disordered" evidence="1">
    <location>
        <begin position="1"/>
        <end position="22"/>
    </location>
</feature>
<comment type="caution">
    <text evidence="3">The sequence shown here is derived from an EMBL/GenBank/DDBJ whole genome shotgun (WGS) entry which is preliminary data.</text>
</comment>
<sequence>MTAAEVPEPASPPSVRASHAEREAVVERLRDAAAEGRLEVEELTQRVERALTATTRADLDSLTADLPPPPAELAPPLVLKGGLHGASREGRWTVPPHITAHGGMGGVKLDFTRVEARPTEIVVEAYGEMAGVVLVLPDGWAADTTGIDPGLGGVRDRTTPERAPGAPLVRVVGAAGMAGVVVRHPGRWERRKLRRNPPH</sequence>
<name>A0ABU2LD79_9ACTN</name>
<keyword evidence="4" id="KW-1185">Reference proteome</keyword>
<dbReference type="PANTHER" id="PTHR40763">
    <property type="entry name" value="MEMBRANE PROTEIN-RELATED"/>
    <property type="match status" value="1"/>
</dbReference>
<gene>
    <name evidence="3" type="ORF">RM780_20105</name>
</gene>
<feature type="domain" description="DUF1707" evidence="2">
    <location>
        <begin position="15"/>
        <end position="67"/>
    </location>
</feature>
<accession>A0ABU2LD79</accession>
<evidence type="ECO:0000259" key="2">
    <source>
        <dbReference type="Pfam" id="PF08044"/>
    </source>
</evidence>
<dbReference type="InterPro" id="IPR012551">
    <property type="entry name" value="DUF1707_SHOCT-like"/>
</dbReference>
<evidence type="ECO:0000313" key="3">
    <source>
        <dbReference type="EMBL" id="MDT0309247.1"/>
    </source>
</evidence>
<organism evidence="3 4">
    <name type="scientific">Streptomyces boetiae</name>
    <dbReference type="NCBI Taxonomy" id="3075541"/>
    <lineage>
        <taxon>Bacteria</taxon>
        <taxon>Bacillati</taxon>
        <taxon>Actinomycetota</taxon>
        <taxon>Actinomycetes</taxon>
        <taxon>Kitasatosporales</taxon>
        <taxon>Streptomycetaceae</taxon>
        <taxon>Streptomyces</taxon>
    </lineage>
</organism>
<dbReference type="Proteomes" id="UP001183388">
    <property type="component" value="Unassembled WGS sequence"/>
</dbReference>
<evidence type="ECO:0000256" key="1">
    <source>
        <dbReference type="SAM" id="MobiDB-lite"/>
    </source>
</evidence>
<dbReference type="EMBL" id="JAVREN010000033">
    <property type="protein sequence ID" value="MDT0309247.1"/>
    <property type="molecule type" value="Genomic_DNA"/>
</dbReference>
<proteinExistence type="predicted"/>
<dbReference type="PANTHER" id="PTHR40763:SF4">
    <property type="entry name" value="DUF1707 DOMAIN-CONTAINING PROTEIN"/>
    <property type="match status" value="1"/>
</dbReference>